<evidence type="ECO:0000256" key="1">
    <source>
        <dbReference type="SAM" id="MobiDB-lite"/>
    </source>
</evidence>
<reference evidence="2" key="1">
    <citation type="submission" date="2021-12" db="EMBL/GenBank/DDBJ databases">
        <authorList>
            <person name="King R."/>
        </authorList>
    </citation>
    <scope>NUCLEOTIDE SEQUENCE</scope>
</reference>
<feature type="compositionally biased region" description="Polar residues" evidence="1">
    <location>
        <begin position="92"/>
        <end position="103"/>
    </location>
</feature>
<dbReference type="AlphaFoldDB" id="A0A9N9RDS8"/>
<feature type="compositionally biased region" description="Polar residues" evidence="1">
    <location>
        <begin position="233"/>
        <end position="246"/>
    </location>
</feature>
<gene>
    <name evidence="2" type="ORF">DIATSA_LOCUS11671</name>
</gene>
<proteinExistence type="predicted"/>
<dbReference type="OrthoDB" id="19923at2759"/>
<evidence type="ECO:0000313" key="3">
    <source>
        <dbReference type="Proteomes" id="UP001153714"/>
    </source>
</evidence>
<keyword evidence="3" id="KW-1185">Reference proteome</keyword>
<organism evidence="2 3">
    <name type="scientific">Diatraea saccharalis</name>
    <name type="common">sugarcane borer</name>
    <dbReference type="NCBI Taxonomy" id="40085"/>
    <lineage>
        <taxon>Eukaryota</taxon>
        <taxon>Metazoa</taxon>
        <taxon>Ecdysozoa</taxon>
        <taxon>Arthropoda</taxon>
        <taxon>Hexapoda</taxon>
        <taxon>Insecta</taxon>
        <taxon>Pterygota</taxon>
        <taxon>Neoptera</taxon>
        <taxon>Endopterygota</taxon>
        <taxon>Lepidoptera</taxon>
        <taxon>Glossata</taxon>
        <taxon>Ditrysia</taxon>
        <taxon>Pyraloidea</taxon>
        <taxon>Crambidae</taxon>
        <taxon>Crambinae</taxon>
        <taxon>Diatraea</taxon>
    </lineage>
</organism>
<feature type="region of interest" description="Disordered" evidence="1">
    <location>
        <begin position="229"/>
        <end position="268"/>
    </location>
</feature>
<dbReference type="EMBL" id="OU893337">
    <property type="protein sequence ID" value="CAG9794278.1"/>
    <property type="molecule type" value="Genomic_DNA"/>
</dbReference>
<accession>A0A9N9RDS8</accession>
<feature type="compositionally biased region" description="Polar residues" evidence="1">
    <location>
        <begin position="1"/>
        <end position="19"/>
    </location>
</feature>
<protein>
    <submittedName>
        <fullName evidence="2">Uncharacterized protein</fullName>
    </submittedName>
</protein>
<feature type="region of interest" description="Disordered" evidence="1">
    <location>
        <begin position="1"/>
        <end position="29"/>
    </location>
</feature>
<dbReference type="Proteomes" id="UP001153714">
    <property type="component" value="Chromosome 6"/>
</dbReference>
<feature type="region of interest" description="Disordered" evidence="1">
    <location>
        <begin position="81"/>
        <end position="110"/>
    </location>
</feature>
<evidence type="ECO:0000313" key="2">
    <source>
        <dbReference type="EMBL" id="CAG9794278.1"/>
    </source>
</evidence>
<sequence length="268" mass="30625">MDTGSESFRSQDTPNSVLSSDFDDNPDQNVLRLQNPENDVLRLTEPEANHNVKTNVLKLKQEWNDSLVLKMSNLNLNPVENRPKNLGISPPRHSSTLTLTTNHPLMGLGSPEENYPDLIPKKLHKIEDDKDFSLSSIEDERHSETNGFYSPQRNTSKNNLYFTENFVTAESQILTESKLDSQSLSRLSEKTERRVVVSRINDLKIDMTPPRLTRVNNGKEDSAIREFMERNKLTSQSQSTPKSSRNVDIPESEEFHSGVSIKKKYIKR</sequence>
<name>A0A9N9RDS8_9NEOP</name>
<reference evidence="2" key="2">
    <citation type="submission" date="2022-10" db="EMBL/GenBank/DDBJ databases">
        <authorList>
            <consortium name="ENA_rothamsted_submissions"/>
            <consortium name="culmorum"/>
            <person name="King R."/>
        </authorList>
    </citation>
    <scope>NUCLEOTIDE SEQUENCE</scope>
</reference>